<protein>
    <submittedName>
        <fullName evidence="2">Uncharacterized protein LOC108621719</fullName>
    </submittedName>
</protein>
<proteinExistence type="predicted"/>
<dbReference type="Proteomes" id="UP000694904">
    <property type="component" value="Chromosome 2"/>
</dbReference>
<gene>
    <name evidence="2" type="primary">LOC108621719</name>
</gene>
<dbReference type="GeneID" id="108621719"/>
<reference evidence="1" key="2">
    <citation type="journal article" date="2016" name="G3 (Bethesda)">
        <title>Genome Evolution in Three Species of Cactophilic Drosophila.</title>
        <authorList>
            <person name="Sanchez-Flores A."/>
            <person name="Penazola F."/>
            <person name="Carpinteyro-Ponce J."/>
            <person name="Nazario-Yepiz N."/>
            <person name="Abreu-Goodger C."/>
            <person name="Machado C.A."/>
            <person name="Markow T.A."/>
        </authorList>
    </citation>
    <scope>NUCLEOTIDE SEQUENCE [LARGE SCALE GENOMIC DNA]</scope>
</reference>
<name>A0ABM1Q5F6_DROAR</name>
<reference evidence="1" key="1">
    <citation type="journal article" date="1997" name="Nucleic Acids Res.">
        <title>tRNAscan-SE: a program for improved detection of transfer RNA genes in genomic sequence.</title>
        <authorList>
            <person name="Lowe T.M."/>
            <person name="Eddy S.R."/>
        </authorList>
    </citation>
    <scope>NUCLEOTIDE SEQUENCE [LARGE SCALE GENOMIC DNA]</scope>
</reference>
<organism evidence="1 2">
    <name type="scientific">Drosophila arizonae</name>
    <name type="common">Fruit fly</name>
    <dbReference type="NCBI Taxonomy" id="7263"/>
    <lineage>
        <taxon>Eukaryota</taxon>
        <taxon>Metazoa</taxon>
        <taxon>Ecdysozoa</taxon>
        <taxon>Arthropoda</taxon>
        <taxon>Hexapoda</taxon>
        <taxon>Insecta</taxon>
        <taxon>Pterygota</taxon>
        <taxon>Neoptera</taxon>
        <taxon>Endopterygota</taxon>
        <taxon>Diptera</taxon>
        <taxon>Brachycera</taxon>
        <taxon>Muscomorpha</taxon>
        <taxon>Ephydroidea</taxon>
        <taxon>Drosophilidae</taxon>
        <taxon>Drosophila</taxon>
    </lineage>
</organism>
<accession>A0ABM1Q5F6</accession>
<reference evidence="2" key="3">
    <citation type="submission" date="2025-08" db="UniProtKB">
        <authorList>
            <consortium name="RefSeq"/>
        </authorList>
    </citation>
    <scope>IDENTIFICATION</scope>
    <source>
        <tissue evidence="2">Whole organism</tissue>
    </source>
</reference>
<evidence type="ECO:0000313" key="2">
    <source>
        <dbReference type="RefSeq" id="XP_017874692.1"/>
    </source>
</evidence>
<sequence>MPCFQQEKSLEFCLKKKNSGRDALTPKVLRARPIRFHGLFGMGYASQHLIVDEKWTPQSLTDQFSGMTGLLTRRIIYKRHETKANRLRLLKLSKRLKAECFDGHIKLKNISSGNNLHTIRNYLNDHIDMQRLYRQMPIHLIVDNINQRTFVMRKERDRLEFRLGQLKHEYKTLLRERCNLENLMKYENYYVLEEETASRILMKKIENSNVRLKAIRNINTTYKKMIQVLLQDEIFYEPILRSLDDDMTDQALLIRHILYLGMPAIAKFKDLNREFQILEEKARLNLQDKIQMLASLQQQQPKVVNQRTAVETKEIPSANPRRYVRQTYSMERLKLQLQSIEKTIKELKLVTLCSQAKEIYPQFKGQVESNVLLHRKIEHHRQALNALRSKMNSASVLEGVLINNLSEEEINRLNYIDVLKATLKNDEEFEKSSVEYLIDQSHVYTMFRFNVWNLYEILRHVDRNPKTFRTTYPNSYLKLPLLKFEMLDAFAVPPEVFEVDVEILMNTLKRKVYKLMKGYSDKMLPSLKKSKQEYHEKFLATFERREAYNEDDQHTRMTIGGDLLEDTKVNINVPNRKQIKAQSARIVESAIRREES</sequence>
<keyword evidence="1" id="KW-1185">Reference proteome</keyword>
<evidence type="ECO:0000313" key="1">
    <source>
        <dbReference type="Proteomes" id="UP000694904"/>
    </source>
</evidence>
<dbReference type="RefSeq" id="XP_017874692.1">
    <property type="nucleotide sequence ID" value="XM_018019203.1"/>
</dbReference>